<dbReference type="HOGENOM" id="CLU_2967349_0_0_1"/>
<reference evidence="1 2" key="1">
    <citation type="submission" date="2014-04" db="EMBL/GenBank/DDBJ databases">
        <authorList>
            <consortium name="DOE Joint Genome Institute"/>
            <person name="Kuo A."/>
            <person name="Kohler A."/>
            <person name="Jargeat P."/>
            <person name="Nagy L.G."/>
            <person name="Floudas D."/>
            <person name="Copeland A."/>
            <person name="Barry K.W."/>
            <person name="Cichocki N."/>
            <person name="Veneault-Fourrey C."/>
            <person name="LaButti K."/>
            <person name="Lindquist E.A."/>
            <person name="Lipzen A."/>
            <person name="Lundell T."/>
            <person name="Morin E."/>
            <person name="Murat C."/>
            <person name="Sun H."/>
            <person name="Tunlid A."/>
            <person name="Henrissat B."/>
            <person name="Grigoriev I.V."/>
            <person name="Hibbett D.S."/>
            <person name="Martin F."/>
            <person name="Nordberg H.P."/>
            <person name="Cantor M.N."/>
            <person name="Hua S.X."/>
        </authorList>
    </citation>
    <scope>NUCLEOTIDE SEQUENCE [LARGE SCALE GENOMIC DNA]</scope>
    <source>
        <strain evidence="1 2">Ve08.2h10</strain>
    </source>
</reference>
<evidence type="ECO:0000313" key="1">
    <source>
        <dbReference type="EMBL" id="KIK92180.1"/>
    </source>
</evidence>
<proteinExistence type="predicted"/>
<organism evidence="1 2">
    <name type="scientific">Paxillus rubicundulus Ve08.2h10</name>
    <dbReference type="NCBI Taxonomy" id="930991"/>
    <lineage>
        <taxon>Eukaryota</taxon>
        <taxon>Fungi</taxon>
        <taxon>Dikarya</taxon>
        <taxon>Basidiomycota</taxon>
        <taxon>Agaricomycotina</taxon>
        <taxon>Agaricomycetes</taxon>
        <taxon>Agaricomycetidae</taxon>
        <taxon>Boletales</taxon>
        <taxon>Paxilineae</taxon>
        <taxon>Paxillaceae</taxon>
        <taxon>Paxillus</taxon>
    </lineage>
</organism>
<dbReference type="Proteomes" id="UP000054538">
    <property type="component" value="Unassembled WGS sequence"/>
</dbReference>
<keyword evidence="2" id="KW-1185">Reference proteome</keyword>
<evidence type="ECO:0000313" key="2">
    <source>
        <dbReference type="Proteomes" id="UP000054538"/>
    </source>
</evidence>
<reference evidence="2" key="2">
    <citation type="submission" date="2015-01" db="EMBL/GenBank/DDBJ databases">
        <title>Evolutionary Origins and Diversification of the Mycorrhizal Mutualists.</title>
        <authorList>
            <consortium name="DOE Joint Genome Institute"/>
            <consortium name="Mycorrhizal Genomics Consortium"/>
            <person name="Kohler A."/>
            <person name="Kuo A."/>
            <person name="Nagy L.G."/>
            <person name="Floudas D."/>
            <person name="Copeland A."/>
            <person name="Barry K.W."/>
            <person name="Cichocki N."/>
            <person name="Veneault-Fourrey C."/>
            <person name="LaButti K."/>
            <person name="Lindquist E.A."/>
            <person name="Lipzen A."/>
            <person name="Lundell T."/>
            <person name="Morin E."/>
            <person name="Murat C."/>
            <person name="Riley R."/>
            <person name="Ohm R."/>
            <person name="Sun H."/>
            <person name="Tunlid A."/>
            <person name="Henrissat B."/>
            <person name="Grigoriev I.V."/>
            <person name="Hibbett D.S."/>
            <person name="Martin F."/>
        </authorList>
    </citation>
    <scope>NUCLEOTIDE SEQUENCE [LARGE SCALE GENOMIC DNA]</scope>
    <source>
        <strain evidence="2">Ve08.2h10</strain>
    </source>
</reference>
<dbReference type="AlphaFoldDB" id="A0A0D0E4I6"/>
<accession>A0A0D0E4I6</accession>
<sequence>MRAFKEHTFAEEILQPAGPRLAYKGIIVVAGDTYRPQESTLVCFDRTIATTNVISCLST</sequence>
<feature type="non-terminal residue" evidence="1">
    <location>
        <position position="1"/>
    </location>
</feature>
<name>A0A0D0E4I6_9AGAM</name>
<protein>
    <submittedName>
        <fullName evidence="1">Uncharacterized protein</fullName>
    </submittedName>
</protein>
<gene>
    <name evidence="1" type="ORF">PAXRUDRAFT_830198</name>
</gene>
<dbReference type="EMBL" id="KN825305">
    <property type="protein sequence ID" value="KIK92180.1"/>
    <property type="molecule type" value="Genomic_DNA"/>
</dbReference>
<dbReference type="InParanoid" id="A0A0D0E4I6"/>